<dbReference type="InterPro" id="IPR000182">
    <property type="entry name" value="GNAT_dom"/>
</dbReference>
<comment type="caution">
    <text evidence="4">The sequence shown here is derived from an EMBL/GenBank/DDBJ whole genome shotgun (WGS) entry which is preliminary data.</text>
</comment>
<dbReference type="Proteomes" id="UP001218218">
    <property type="component" value="Unassembled WGS sequence"/>
</dbReference>
<dbReference type="GO" id="GO:0008080">
    <property type="term" value="F:N-acetyltransferase activity"/>
    <property type="evidence" value="ECO:0007669"/>
    <property type="project" value="InterPro"/>
</dbReference>
<sequence length="249" mass="28131">MAGSDTYIRQYRPYDLPQVHGLFFEGLVTGRGSVANFAKCRFLLKAPMVSAYLLSLCGAAVLCYLPHYDNVAGVLGFVLLASGPAICIAIRRVIHNAFLGYVDQVLQQGDMRDIEAYYAFPAAFFVAVRRVGGDDKKDENNEKVEEVLRMVGLEYDQKTHTAEVRRMIVSAAHRRRGLAALLMRTLITYAESVRGLDAIELGTSEFQRGARRLYEGLGWELKKTEEEPSSFGKVMIWRLRRKVETKKRK</sequence>
<reference evidence="4" key="1">
    <citation type="submission" date="2023-03" db="EMBL/GenBank/DDBJ databases">
        <title>Massive genome expansion in bonnet fungi (Mycena s.s.) driven by repeated elements and novel gene families across ecological guilds.</title>
        <authorList>
            <consortium name="Lawrence Berkeley National Laboratory"/>
            <person name="Harder C.B."/>
            <person name="Miyauchi S."/>
            <person name="Viragh M."/>
            <person name="Kuo A."/>
            <person name="Thoen E."/>
            <person name="Andreopoulos B."/>
            <person name="Lu D."/>
            <person name="Skrede I."/>
            <person name="Drula E."/>
            <person name="Henrissat B."/>
            <person name="Morin E."/>
            <person name="Kohler A."/>
            <person name="Barry K."/>
            <person name="LaButti K."/>
            <person name="Morin E."/>
            <person name="Salamov A."/>
            <person name="Lipzen A."/>
            <person name="Mereny Z."/>
            <person name="Hegedus B."/>
            <person name="Baldrian P."/>
            <person name="Stursova M."/>
            <person name="Weitz H."/>
            <person name="Taylor A."/>
            <person name="Grigoriev I.V."/>
            <person name="Nagy L.G."/>
            <person name="Martin F."/>
            <person name="Kauserud H."/>
        </authorList>
    </citation>
    <scope>NUCLEOTIDE SEQUENCE</scope>
    <source>
        <strain evidence="4">CBHHK002</strain>
    </source>
</reference>
<dbReference type="InterPro" id="IPR016181">
    <property type="entry name" value="Acyl_CoA_acyltransferase"/>
</dbReference>
<dbReference type="PANTHER" id="PTHR13947:SF37">
    <property type="entry name" value="LD18367P"/>
    <property type="match status" value="1"/>
</dbReference>
<dbReference type="AlphaFoldDB" id="A0AAD6ZU47"/>
<evidence type="ECO:0000313" key="4">
    <source>
        <dbReference type="EMBL" id="KAJ7339809.1"/>
    </source>
</evidence>
<evidence type="ECO:0000259" key="3">
    <source>
        <dbReference type="PROSITE" id="PS51186"/>
    </source>
</evidence>
<evidence type="ECO:0000256" key="2">
    <source>
        <dbReference type="SAM" id="Phobius"/>
    </source>
</evidence>
<feature type="transmembrane region" description="Helical" evidence="2">
    <location>
        <begin position="74"/>
        <end position="94"/>
    </location>
</feature>
<dbReference type="SUPFAM" id="SSF55729">
    <property type="entry name" value="Acyl-CoA N-acyltransferases (Nat)"/>
    <property type="match status" value="1"/>
</dbReference>
<evidence type="ECO:0000313" key="5">
    <source>
        <dbReference type="Proteomes" id="UP001218218"/>
    </source>
</evidence>
<dbReference type="Pfam" id="PF00583">
    <property type="entry name" value="Acetyltransf_1"/>
    <property type="match status" value="1"/>
</dbReference>
<keyword evidence="2" id="KW-0812">Transmembrane</keyword>
<feature type="transmembrane region" description="Helical" evidence="2">
    <location>
        <begin position="49"/>
        <end position="68"/>
    </location>
</feature>
<accession>A0AAD6ZU47</accession>
<dbReference type="EMBL" id="JARIHO010000027">
    <property type="protein sequence ID" value="KAJ7339809.1"/>
    <property type="molecule type" value="Genomic_DNA"/>
</dbReference>
<protein>
    <recommendedName>
        <fullName evidence="3">N-acetyltransferase domain-containing protein</fullName>
    </recommendedName>
</protein>
<dbReference type="PANTHER" id="PTHR13947">
    <property type="entry name" value="GNAT FAMILY N-ACETYLTRANSFERASE"/>
    <property type="match status" value="1"/>
</dbReference>
<gene>
    <name evidence="4" type="ORF">DFH08DRAFT_875563</name>
</gene>
<keyword evidence="5" id="KW-1185">Reference proteome</keyword>
<keyword evidence="2" id="KW-0472">Membrane</keyword>
<keyword evidence="2" id="KW-1133">Transmembrane helix</keyword>
<name>A0AAD6ZU47_9AGAR</name>
<proteinExistence type="predicted"/>
<organism evidence="4 5">
    <name type="scientific">Mycena albidolilacea</name>
    <dbReference type="NCBI Taxonomy" id="1033008"/>
    <lineage>
        <taxon>Eukaryota</taxon>
        <taxon>Fungi</taxon>
        <taxon>Dikarya</taxon>
        <taxon>Basidiomycota</taxon>
        <taxon>Agaricomycotina</taxon>
        <taxon>Agaricomycetes</taxon>
        <taxon>Agaricomycetidae</taxon>
        <taxon>Agaricales</taxon>
        <taxon>Marasmiineae</taxon>
        <taxon>Mycenaceae</taxon>
        <taxon>Mycena</taxon>
    </lineage>
</organism>
<dbReference type="InterPro" id="IPR050769">
    <property type="entry name" value="NAT_camello-type"/>
</dbReference>
<evidence type="ECO:0000256" key="1">
    <source>
        <dbReference type="ARBA" id="ARBA00022679"/>
    </source>
</evidence>
<dbReference type="Gene3D" id="3.40.630.30">
    <property type="match status" value="1"/>
</dbReference>
<keyword evidence="1" id="KW-0808">Transferase</keyword>
<dbReference type="CDD" id="cd04301">
    <property type="entry name" value="NAT_SF"/>
    <property type="match status" value="1"/>
</dbReference>
<dbReference type="PROSITE" id="PS51186">
    <property type="entry name" value="GNAT"/>
    <property type="match status" value="1"/>
</dbReference>
<feature type="domain" description="N-acetyltransferase" evidence="3">
    <location>
        <begin position="104"/>
        <end position="240"/>
    </location>
</feature>